<evidence type="ECO:0000313" key="2">
    <source>
        <dbReference type="Proteomes" id="UP000188947"/>
    </source>
</evidence>
<dbReference type="OrthoDB" id="8536728at2"/>
<name>A0A1V3TZJ7_ELIME</name>
<protein>
    <recommendedName>
        <fullName evidence="3">MORN repeat variant</fullName>
    </recommendedName>
</protein>
<accession>A0A1V3TZJ7</accession>
<gene>
    <name evidence="1" type="ORF">BMF97_13750</name>
</gene>
<dbReference type="SUPFAM" id="SSF82185">
    <property type="entry name" value="Histone H3 K4-specific methyltransferase SET7/9 N-terminal domain"/>
    <property type="match status" value="1"/>
</dbReference>
<comment type="caution">
    <text evidence="1">The sequence shown here is derived from an EMBL/GenBank/DDBJ whole genome shotgun (WGS) entry which is preliminary data.</text>
</comment>
<evidence type="ECO:0000313" key="1">
    <source>
        <dbReference type="EMBL" id="OOH94407.1"/>
    </source>
</evidence>
<evidence type="ECO:0008006" key="3">
    <source>
        <dbReference type="Google" id="ProtNLM"/>
    </source>
</evidence>
<sequence>MNMKKYQTIFTVALLLFFVSCSTKYNQRDAQKQRHGKWKETLYTGDGEMLATGRYKHGEKRGLWKYSYGDRLVETEKYRKNTAVVKSYHPNGRMSSKGQTRTDVTDTYRHWYAYGIWKYYDENGKLTEKPKDFSELAKEKTQDIEVMSNKELQENKKRIYQQMNGKTN</sequence>
<dbReference type="eggNOG" id="ENOG5033E03">
    <property type="taxonomic scope" value="Bacteria"/>
</dbReference>
<keyword evidence="2" id="KW-1185">Reference proteome</keyword>
<dbReference type="EMBL" id="MPOG01000014">
    <property type="protein sequence ID" value="OOH94407.1"/>
    <property type="molecule type" value="Genomic_DNA"/>
</dbReference>
<organism evidence="1 2">
    <name type="scientific">Elizabethkingia meningoseptica</name>
    <name type="common">Chryseobacterium meningosepticum</name>
    <dbReference type="NCBI Taxonomy" id="238"/>
    <lineage>
        <taxon>Bacteria</taxon>
        <taxon>Pseudomonadati</taxon>
        <taxon>Bacteroidota</taxon>
        <taxon>Flavobacteriia</taxon>
        <taxon>Flavobacteriales</taxon>
        <taxon>Weeksellaceae</taxon>
        <taxon>Elizabethkingia</taxon>
    </lineage>
</organism>
<dbReference type="PROSITE" id="PS51257">
    <property type="entry name" value="PROKAR_LIPOPROTEIN"/>
    <property type="match status" value="1"/>
</dbReference>
<reference evidence="1 2" key="1">
    <citation type="submission" date="2016-11" db="EMBL/GenBank/DDBJ databases">
        <title>Genome sequence and comparative genomic analysis of clinical strain Elizabethkingia meningoseptica 61421 PRCM.</title>
        <authorList>
            <person name="Wang M."/>
            <person name="Hu S."/>
            <person name="Cao L."/>
            <person name="Jiang T."/>
            <person name="Zhou Y."/>
            <person name="Ming D."/>
        </authorList>
    </citation>
    <scope>NUCLEOTIDE SEQUENCE [LARGE SCALE GENOMIC DNA]</scope>
    <source>
        <strain evidence="1 2">61421 PRCM</strain>
    </source>
</reference>
<proteinExistence type="predicted"/>
<dbReference type="STRING" id="238.BBD35_13070"/>
<dbReference type="AlphaFoldDB" id="A0A1V3TZJ7"/>
<dbReference type="KEGG" id="emg:BBD33_10750"/>
<dbReference type="Gene3D" id="3.90.930.1">
    <property type="match status" value="1"/>
</dbReference>
<dbReference type="Proteomes" id="UP000188947">
    <property type="component" value="Unassembled WGS sequence"/>
</dbReference>